<evidence type="ECO:0000256" key="2">
    <source>
        <dbReference type="ARBA" id="ARBA00022679"/>
    </source>
</evidence>
<evidence type="ECO:0000259" key="4">
    <source>
        <dbReference type="Pfam" id="PF00891"/>
    </source>
</evidence>
<keyword evidence="2" id="KW-0808">Transferase</keyword>
<dbReference type="SUPFAM" id="SSF46785">
    <property type="entry name" value="Winged helix' DNA-binding domain"/>
    <property type="match status" value="1"/>
</dbReference>
<reference evidence="6 7" key="1">
    <citation type="journal article" date="2023" name="G3 (Bethesda)">
        <title>A chromosome-level genome assembly of Zasmidium syzygii isolated from banana leaves.</title>
        <authorList>
            <person name="van Westerhoven A.C."/>
            <person name="Mehrabi R."/>
            <person name="Talebi R."/>
            <person name="Steentjes M.B.F."/>
            <person name="Corcolon B."/>
            <person name="Chong P.A."/>
            <person name="Kema G.H.J."/>
            <person name="Seidl M.F."/>
        </authorList>
    </citation>
    <scope>NUCLEOTIDE SEQUENCE [LARGE SCALE GENOMIC DNA]</scope>
    <source>
        <strain evidence="6 7">P124</strain>
    </source>
</reference>
<dbReference type="InterPro" id="IPR016461">
    <property type="entry name" value="COMT-like"/>
</dbReference>
<dbReference type="PANTHER" id="PTHR43712:SF1">
    <property type="entry name" value="HYPOTHETICAL O-METHYLTRANSFERASE (EUROFUNG)-RELATED"/>
    <property type="match status" value="1"/>
</dbReference>
<evidence type="ECO:0008006" key="8">
    <source>
        <dbReference type="Google" id="ProtNLM"/>
    </source>
</evidence>
<dbReference type="InterPro" id="IPR001077">
    <property type="entry name" value="COMT_C"/>
</dbReference>
<evidence type="ECO:0000313" key="6">
    <source>
        <dbReference type="EMBL" id="KAK4499366.1"/>
    </source>
</evidence>
<organism evidence="6 7">
    <name type="scientific">Zasmidium cellare</name>
    <name type="common">Wine cellar mold</name>
    <name type="synonym">Racodium cellare</name>
    <dbReference type="NCBI Taxonomy" id="395010"/>
    <lineage>
        <taxon>Eukaryota</taxon>
        <taxon>Fungi</taxon>
        <taxon>Dikarya</taxon>
        <taxon>Ascomycota</taxon>
        <taxon>Pezizomycotina</taxon>
        <taxon>Dothideomycetes</taxon>
        <taxon>Dothideomycetidae</taxon>
        <taxon>Mycosphaerellales</taxon>
        <taxon>Mycosphaerellaceae</taxon>
        <taxon>Zasmidium</taxon>
    </lineage>
</organism>
<dbReference type="Gene3D" id="1.10.10.10">
    <property type="entry name" value="Winged helix-like DNA-binding domain superfamily/Winged helix DNA-binding domain"/>
    <property type="match status" value="1"/>
</dbReference>
<dbReference type="Proteomes" id="UP001305779">
    <property type="component" value="Unassembled WGS sequence"/>
</dbReference>
<dbReference type="Pfam" id="PF08100">
    <property type="entry name" value="Dimerisation"/>
    <property type="match status" value="1"/>
</dbReference>
<dbReference type="InterPro" id="IPR029063">
    <property type="entry name" value="SAM-dependent_MTases_sf"/>
</dbReference>
<dbReference type="InterPro" id="IPR012967">
    <property type="entry name" value="COMT_dimerisation"/>
</dbReference>
<dbReference type="Gene3D" id="3.40.50.150">
    <property type="entry name" value="Vaccinia Virus protein VP39"/>
    <property type="match status" value="1"/>
</dbReference>
<evidence type="ECO:0000259" key="5">
    <source>
        <dbReference type="Pfam" id="PF08100"/>
    </source>
</evidence>
<accession>A0ABR0ECZ0</accession>
<dbReference type="Pfam" id="PF00891">
    <property type="entry name" value="Methyltransf_2"/>
    <property type="match status" value="1"/>
</dbReference>
<sequence>MTSTEALIETLNTTDKSIFHGDEISRMKAARAARKLAQRLEAPWERMYTEIINKSSELVSVKTCTDVKLWSCLSSTPQTSAHLAEKTGMDQGLLRRMLRVLVTMDFVEEADVDTYVETEMSKELRDPDGMILGLDMYYSLSLKMTQLLPEYFKRHGYRIPEDISQAPFKWAMGMPEYKDGFWAMIDEIGLSPKFNGFLSGLRRGQPSWAALWPVEEKLLEGWDGKSVLLVDIGGGKGRDICNLAEVIHENHANARLVLQDRPSVLEEARASGLHPQIETMPHDFFKPNPVHGARAYFEHSVVHDWPDKEAREILTQIKNSMQSGYSKLLLMERVMPESAKEVDPNLASIDLHMAFNFCAQERTEVQWRALLQSVGLKYVGYQPVFGKTYILEAELP</sequence>
<dbReference type="InterPro" id="IPR036390">
    <property type="entry name" value="WH_DNA-bd_sf"/>
</dbReference>
<dbReference type="PANTHER" id="PTHR43712">
    <property type="entry name" value="PUTATIVE (AFU_ORTHOLOGUE AFUA_4G14580)-RELATED"/>
    <property type="match status" value="1"/>
</dbReference>
<evidence type="ECO:0000256" key="3">
    <source>
        <dbReference type="ARBA" id="ARBA00022691"/>
    </source>
</evidence>
<protein>
    <recommendedName>
        <fullName evidence="8">O-methyltransferase</fullName>
    </recommendedName>
</protein>
<feature type="domain" description="O-methyltransferase C-terminal" evidence="4">
    <location>
        <begin position="228"/>
        <end position="375"/>
    </location>
</feature>
<name>A0ABR0ECZ0_ZASCE</name>
<evidence type="ECO:0000256" key="1">
    <source>
        <dbReference type="ARBA" id="ARBA00022603"/>
    </source>
</evidence>
<gene>
    <name evidence="6" type="ORF">PRZ48_009879</name>
</gene>
<dbReference type="PROSITE" id="PS51683">
    <property type="entry name" value="SAM_OMT_II"/>
    <property type="match status" value="1"/>
</dbReference>
<keyword evidence="1" id="KW-0489">Methyltransferase</keyword>
<keyword evidence="3" id="KW-0949">S-adenosyl-L-methionine</keyword>
<dbReference type="SUPFAM" id="SSF53335">
    <property type="entry name" value="S-adenosyl-L-methionine-dependent methyltransferases"/>
    <property type="match status" value="1"/>
</dbReference>
<comment type="caution">
    <text evidence="6">The sequence shown here is derived from an EMBL/GenBank/DDBJ whole genome shotgun (WGS) entry which is preliminary data.</text>
</comment>
<keyword evidence="7" id="KW-1185">Reference proteome</keyword>
<feature type="domain" description="O-methyltransferase dimerisation" evidence="5">
    <location>
        <begin position="65"/>
        <end position="122"/>
    </location>
</feature>
<evidence type="ECO:0000313" key="7">
    <source>
        <dbReference type="Proteomes" id="UP001305779"/>
    </source>
</evidence>
<proteinExistence type="predicted"/>
<dbReference type="InterPro" id="IPR036388">
    <property type="entry name" value="WH-like_DNA-bd_sf"/>
</dbReference>
<dbReference type="EMBL" id="JAXOVC010000007">
    <property type="protein sequence ID" value="KAK4499366.1"/>
    <property type="molecule type" value="Genomic_DNA"/>
</dbReference>